<feature type="transmembrane region" description="Helical" evidence="1">
    <location>
        <begin position="250"/>
        <end position="270"/>
    </location>
</feature>
<comment type="caution">
    <text evidence="4">The sequence shown here is derived from an EMBL/GenBank/DDBJ whole genome shotgun (WGS) entry which is preliminary data.</text>
</comment>
<dbReference type="PANTHER" id="PTHR30007:SF0">
    <property type="entry name" value="TRANSPOSASE"/>
    <property type="match status" value="1"/>
</dbReference>
<dbReference type="GO" id="GO:0004803">
    <property type="term" value="F:transposase activity"/>
    <property type="evidence" value="ECO:0007669"/>
    <property type="project" value="InterPro"/>
</dbReference>
<evidence type="ECO:0000259" key="3">
    <source>
        <dbReference type="Pfam" id="PF13340"/>
    </source>
</evidence>
<dbReference type="InterPro" id="IPR025161">
    <property type="entry name" value="IS402-like_dom"/>
</dbReference>
<dbReference type="NCBIfam" id="NF033580">
    <property type="entry name" value="transpos_IS5_3"/>
    <property type="match status" value="1"/>
</dbReference>
<evidence type="ECO:0000313" key="4">
    <source>
        <dbReference type="EMBL" id="NML72281.1"/>
    </source>
</evidence>
<feature type="domain" description="Transposase IS4-like" evidence="2">
    <location>
        <begin position="101"/>
        <end position="245"/>
    </location>
</feature>
<dbReference type="Proteomes" id="UP000544054">
    <property type="component" value="Unassembled WGS sequence"/>
</dbReference>
<dbReference type="AlphaFoldDB" id="A0A7Y0ARP8"/>
<organism evidence="4 5">
    <name type="scientific">Chryseobacterium antibioticum</name>
    <dbReference type="NCBI Taxonomy" id="2728847"/>
    <lineage>
        <taxon>Bacteria</taxon>
        <taxon>Pseudomonadati</taxon>
        <taxon>Bacteroidota</taxon>
        <taxon>Flavobacteriia</taxon>
        <taxon>Flavobacteriales</taxon>
        <taxon>Weeksellaceae</taxon>
        <taxon>Chryseobacterium group</taxon>
        <taxon>Chryseobacterium</taxon>
    </lineage>
</organism>
<feature type="domain" description="Insertion element IS402-like" evidence="3">
    <location>
        <begin position="14"/>
        <end position="83"/>
    </location>
</feature>
<gene>
    <name evidence="4" type="ORF">HHL23_21200</name>
</gene>
<keyword evidence="1" id="KW-0812">Transmembrane</keyword>
<keyword evidence="5" id="KW-1185">Reference proteome</keyword>
<accession>A0A7Y0ARP8</accession>
<proteinExistence type="predicted"/>
<evidence type="ECO:0000256" key="1">
    <source>
        <dbReference type="SAM" id="Phobius"/>
    </source>
</evidence>
<dbReference type="PANTHER" id="PTHR30007">
    <property type="entry name" value="PHP DOMAIN PROTEIN"/>
    <property type="match status" value="1"/>
</dbReference>
<reference evidence="4 5" key="1">
    <citation type="submission" date="2020-04" db="EMBL/GenBank/DDBJ databases">
        <title>Chryseobacterium sp. RP-3-3 sp. nov., isolated from Jeju soil.</title>
        <authorList>
            <person name="Dahal R.H."/>
        </authorList>
    </citation>
    <scope>NUCLEOTIDE SEQUENCE [LARGE SCALE GENOMIC DNA]</scope>
    <source>
        <strain evidence="4 5">RP-3-3</strain>
    </source>
</reference>
<evidence type="ECO:0000313" key="5">
    <source>
        <dbReference type="Proteomes" id="UP000544054"/>
    </source>
</evidence>
<dbReference type="InterPro" id="IPR002559">
    <property type="entry name" value="Transposase_11"/>
</dbReference>
<dbReference type="Pfam" id="PF13340">
    <property type="entry name" value="DUF4096"/>
    <property type="match status" value="1"/>
</dbReference>
<keyword evidence="1" id="KW-0472">Membrane</keyword>
<keyword evidence="1" id="KW-1133">Transmembrane helix</keyword>
<sequence length="275" mass="31691">MYKVLSKDTIELEIVPYIPIGKRGFKSKVPICEIINCILYKLKTGVQWYLLPVLQLFSQEVLHYKTVFGYYRQWCKAGIWKDCWSGILEKNKSKIDLSSADVDGSHTTALRGGEAVSYQGMKKRKTTKALYLTDRSGLPLAMSMPVCGNHNDLFNIEEHFEELTDFLRRSGISLDGLFLDFDAGFDADNLRSKASQLGIIANIAHNKRNSGTDNDHYFDEELYKKRYTIERTNAWLDSFRSILNRFDTTVTSWIGFNYLAFIVIACKKFIKRKSR</sequence>
<dbReference type="RefSeq" id="WP_169236733.1">
    <property type="nucleotide sequence ID" value="NZ_JABBGI010000042.1"/>
</dbReference>
<dbReference type="EMBL" id="JABBGI010000042">
    <property type="protein sequence ID" value="NML72281.1"/>
    <property type="molecule type" value="Genomic_DNA"/>
</dbReference>
<protein>
    <submittedName>
        <fullName evidence="4">IS5 family transposase</fullName>
    </submittedName>
</protein>
<name>A0A7Y0ARP8_9FLAO</name>
<dbReference type="GO" id="GO:0006313">
    <property type="term" value="P:DNA transposition"/>
    <property type="evidence" value="ECO:0007669"/>
    <property type="project" value="InterPro"/>
</dbReference>
<dbReference type="GO" id="GO:0003677">
    <property type="term" value="F:DNA binding"/>
    <property type="evidence" value="ECO:0007669"/>
    <property type="project" value="InterPro"/>
</dbReference>
<evidence type="ECO:0000259" key="2">
    <source>
        <dbReference type="Pfam" id="PF01609"/>
    </source>
</evidence>
<dbReference type="Pfam" id="PF01609">
    <property type="entry name" value="DDE_Tnp_1"/>
    <property type="match status" value="1"/>
</dbReference>